<dbReference type="AlphaFoldDB" id="A0A4V2MUD9"/>
<organism evidence="1 2">
    <name type="scientific">Alloscardovia theropitheci</name>
    <dbReference type="NCBI Taxonomy" id="2496842"/>
    <lineage>
        <taxon>Bacteria</taxon>
        <taxon>Bacillati</taxon>
        <taxon>Actinomycetota</taxon>
        <taxon>Actinomycetes</taxon>
        <taxon>Bifidobacteriales</taxon>
        <taxon>Bifidobacteriaceae</taxon>
        <taxon>Alloscardovia</taxon>
    </lineage>
</organism>
<gene>
    <name evidence="1" type="ORF">EJ419_02005</name>
</gene>
<dbReference type="Proteomes" id="UP000291289">
    <property type="component" value="Unassembled WGS sequence"/>
</dbReference>
<accession>A0A4V2MUD9</accession>
<evidence type="ECO:0000313" key="2">
    <source>
        <dbReference type="Proteomes" id="UP000291289"/>
    </source>
</evidence>
<proteinExistence type="predicted"/>
<comment type="caution">
    <text evidence="1">The sequence shown here is derived from an EMBL/GenBank/DDBJ whole genome shotgun (WGS) entry which is preliminary data.</text>
</comment>
<name>A0A4V2MUD9_9BIFI</name>
<evidence type="ECO:0000313" key="1">
    <source>
        <dbReference type="EMBL" id="TCD54729.1"/>
    </source>
</evidence>
<dbReference type="OrthoDB" id="2365336at2"/>
<dbReference type="RefSeq" id="WP_131283256.1">
    <property type="nucleotide sequence ID" value="NZ_RXLP01000005.1"/>
</dbReference>
<reference evidence="1 2" key="1">
    <citation type="submission" date="2018-12" db="EMBL/GenBank/DDBJ databases">
        <title>Alloscrdovia theropitheci sp. nov: a novel taxon from the feces of the bleeding-herat monkey (Theropithecus geleda).</title>
        <authorList>
            <person name="Modesto M."/>
        </authorList>
    </citation>
    <scope>NUCLEOTIDE SEQUENCE [LARGE SCALE GENOMIC DNA]</scope>
    <source>
        <strain evidence="1 2">GLDI4/2</strain>
    </source>
</reference>
<dbReference type="EMBL" id="RXLP01000005">
    <property type="protein sequence ID" value="TCD54729.1"/>
    <property type="molecule type" value="Genomic_DNA"/>
</dbReference>
<keyword evidence="2" id="KW-1185">Reference proteome</keyword>
<sequence length="116" mass="13088">MNNISEKDRVDIARIEYDNYTKIDVQHHKPIRFGENGHKKLLGTLDKVVDDKSTGLRMYVVKTDDKHYSVLFRGSESPGKDGWQKDWLDNDVPMVDKILTGGKGVTSQLSAAAVQL</sequence>
<protein>
    <submittedName>
        <fullName evidence="1">Uncharacterized protein</fullName>
    </submittedName>
</protein>